<dbReference type="RefSeq" id="WP_250081861.1">
    <property type="nucleotide sequence ID" value="NZ_JAMJPJ010000015.1"/>
</dbReference>
<dbReference type="Gene3D" id="1.10.1740.10">
    <property type="match status" value="1"/>
</dbReference>
<dbReference type="InterPro" id="IPR007627">
    <property type="entry name" value="RNA_pol_sigma70_r2"/>
</dbReference>
<accession>A0ABT0SRA7</accession>
<organism evidence="7 8">
    <name type="scientific">Halomonas llamarensis</name>
    <dbReference type="NCBI Taxonomy" id="2945104"/>
    <lineage>
        <taxon>Bacteria</taxon>
        <taxon>Pseudomonadati</taxon>
        <taxon>Pseudomonadota</taxon>
        <taxon>Gammaproteobacteria</taxon>
        <taxon>Oceanospirillales</taxon>
        <taxon>Halomonadaceae</taxon>
        <taxon>Halomonas</taxon>
    </lineage>
</organism>
<evidence type="ECO:0000256" key="3">
    <source>
        <dbReference type="ARBA" id="ARBA00023082"/>
    </source>
</evidence>
<reference evidence="7" key="1">
    <citation type="submission" date="2022-05" db="EMBL/GenBank/DDBJ databases">
        <title>Halomonas geminus sp. nov. and Halomonas llamarensis sp. nov. isolated from high-altitude salars of the Atacama Desert.</title>
        <authorList>
            <person name="Hintersatz C."/>
            <person name="Rojas L.A."/>
            <person name="Wei T.-S."/>
            <person name="Kutschke S."/>
            <person name="Lehmann F."/>
            <person name="Jain R."/>
            <person name="Pollmann K."/>
        </authorList>
    </citation>
    <scope>NUCLEOTIDE SEQUENCE</scope>
    <source>
        <strain evidence="7">ATCHA</strain>
    </source>
</reference>
<dbReference type="Proteomes" id="UP001165308">
    <property type="component" value="Unassembled WGS sequence"/>
</dbReference>
<sequence length="177" mass="20275">MTQGGRQNEADSQDEVTQWYREHHGWLNGLLQYQLGCRDTAADLAQDTFVRLIVRGLDTKAIHEPRAFLRTIAKGLLANHWRRQDIERAYLEALSAWPQAHTASPEDRHAVLQSLYRIDAMLHGLPDKVRQAFLMSRLEGVSYAEIGECLGVSERMIKKYMAQAMLQCLRLVDEELA</sequence>
<evidence type="ECO:0000256" key="4">
    <source>
        <dbReference type="ARBA" id="ARBA00023163"/>
    </source>
</evidence>
<evidence type="ECO:0000259" key="6">
    <source>
        <dbReference type="Pfam" id="PF08281"/>
    </source>
</evidence>
<dbReference type="PANTHER" id="PTHR43133">
    <property type="entry name" value="RNA POLYMERASE ECF-TYPE SIGMA FACTO"/>
    <property type="match status" value="1"/>
</dbReference>
<keyword evidence="4" id="KW-0804">Transcription</keyword>
<dbReference type="InterPro" id="IPR036388">
    <property type="entry name" value="WH-like_DNA-bd_sf"/>
</dbReference>
<name>A0ABT0SRA7_9GAMM</name>
<protein>
    <submittedName>
        <fullName evidence="7">Sigma-70 family RNA polymerase sigma factor</fullName>
    </submittedName>
</protein>
<dbReference type="InterPro" id="IPR014284">
    <property type="entry name" value="RNA_pol_sigma-70_dom"/>
</dbReference>
<gene>
    <name evidence="7" type="ORF">M8006_10290</name>
</gene>
<dbReference type="Pfam" id="PF04542">
    <property type="entry name" value="Sigma70_r2"/>
    <property type="match status" value="1"/>
</dbReference>
<evidence type="ECO:0000313" key="7">
    <source>
        <dbReference type="EMBL" id="MCL7930359.1"/>
    </source>
</evidence>
<evidence type="ECO:0000256" key="2">
    <source>
        <dbReference type="ARBA" id="ARBA00023015"/>
    </source>
</evidence>
<dbReference type="SUPFAM" id="SSF88659">
    <property type="entry name" value="Sigma3 and sigma4 domains of RNA polymerase sigma factors"/>
    <property type="match status" value="1"/>
</dbReference>
<dbReference type="NCBIfam" id="TIGR02937">
    <property type="entry name" value="sigma70-ECF"/>
    <property type="match status" value="1"/>
</dbReference>
<keyword evidence="3" id="KW-0731">Sigma factor</keyword>
<evidence type="ECO:0000313" key="8">
    <source>
        <dbReference type="Proteomes" id="UP001165308"/>
    </source>
</evidence>
<dbReference type="InterPro" id="IPR013249">
    <property type="entry name" value="RNA_pol_sigma70_r4_t2"/>
</dbReference>
<dbReference type="Gene3D" id="1.10.10.10">
    <property type="entry name" value="Winged helix-like DNA-binding domain superfamily/Winged helix DNA-binding domain"/>
    <property type="match status" value="1"/>
</dbReference>
<feature type="domain" description="RNA polymerase sigma factor 70 region 4 type 2" evidence="6">
    <location>
        <begin position="117"/>
        <end position="168"/>
    </location>
</feature>
<dbReference type="InterPro" id="IPR013324">
    <property type="entry name" value="RNA_pol_sigma_r3/r4-like"/>
</dbReference>
<dbReference type="InterPro" id="IPR013325">
    <property type="entry name" value="RNA_pol_sigma_r2"/>
</dbReference>
<evidence type="ECO:0000256" key="1">
    <source>
        <dbReference type="ARBA" id="ARBA00010641"/>
    </source>
</evidence>
<evidence type="ECO:0000259" key="5">
    <source>
        <dbReference type="Pfam" id="PF04542"/>
    </source>
</evidence>
<dbReference type="EMBL" id="JAMJPJ010000015">
    <property type="protein sequence ID" value="MCL7930359.1"/>
    <property type="molecule type" value="Genomic_DNA"/>
</dbReference>
<comment type="similarity">
    <text evidence="1">Belongs to the sigma-70 factor family. ECF subfamily.</text>
</comment>
<dbReference type="SUPFAM" id="SSF88946">
    <property type="entry name" value="Sigma2 domain of RNA polymerase sigma factors"/>
    <property type="match status" value="1"/>
</dbReference>
<comment type="caution">
    <text evidence="7">The sequence shown here is derived from an EMBL/GenBank/DDBJ whole genome shotgun (WGS) entry which is preliminary data.</text>
</comment>
<proteinExistence type="inferred from homology"/>
<keyword evidence="8" id="KW-1185">Reference proteome</keyword>
<dbReference type="InterPro" id="IPR039425">
    <property type="entry name" value="RNA_pol_sigma-70-like"/>
</dbReference>
<feature type="domain" description="RNA polymerase sigma-70 region 2" evidence="5">
    <location>
        <begin position="20"/>
        <end position="85"/>
    </location>
</feature>
<keyword evidence="2" id="KW-0805">Transcription regulation</keyword>
<dbReference type="Pfam" id="PF08281">
    <property type="entry name" value="Sigma70_r4_2"/>
    <property type="match status" value="1"/>
</dbReference>
<dbReference type="PANTHER" id="PTHR43133:SF63">
    <property type="entry name" value="RNA POLYMERASE SIGMA FACTOR FECI-RELATED"/>
    <property type="match status" value="1"/>
</dbReference>